<reference evidence="12 13" key="1">
    <citation type="journal article" date="2012" name="Environ. Microbiol.">
        <title>The genome sequence of Desulfatibacillum alkenivorans AK-01: a blueprint for anaerobic alkane oxidation.</title>
        <authorList>
            <person name="Callaghan A.V."/>
            <person name="Morris B.E."/>
            <person name="Pereira I.A."/>
            <person name="McInerney M.J."/>
            <person name="Austin R.N."/>
            <person name="Groves J.T."/>
            <person name="Kukor J.J."/>
            <person name="Suflita J.M."/>
            <person name="Young L.Y."/>
            <person name="Zylstra G.J."/>
            <person name="Wawrik B."/>
        </authorList>
    </citation>
    <scope>NUCLEOTIDE SEQUENCE [LARGE SCALE GENOMIC DNA]</scope>
    <source>
        <strain evidence="12 13">AK-01</strain>
    </source>
</reference>
<evidence type="ECO:0000256" key="5">
    <source>
        <dbReference type="ARBA" id="ARBA00023136"/>
    </source>
</evidence>
<dbReference type="Pfam" id="PF04389">
    <property type="entry name" value="Peptidase_M28"/>
    <property type="match status" value="1"/>
</dbReference>
<dbReference type="KEGG" id="dal:Dalk_0585"/>
<dbReference type="InterPro" id="IPR003838">
    <property type="entry name" value="ABC3_permease_C"/>
</dbReference>
<evidence type="ECO:0000256" key="6">
    <source>
        <dbReference type="ARBA" id="ARBA00038076"/>
    </source>
</evidence>
<dbReference type="Pfam" id="PF02687">
    <property type="entry name" value="FtsX"/>
    <property type="match status" value="1"/>
</dbReference>
<dbReference type="GO" id="GO:0022857">
    <property type="term" value="F:transmembrane transporter activity"/>
    <property type="evidence" value="ECO:0007669"/>
    <property type="project" value="TreeGrafter"/>
</dbReference>
<gene>
    <name evidence="12" type="ordered locus">Dalk_0585</name>
</gene>
<evidence type="ECO:0000256" key="7">
    <source>
        <dbReference type="SAM" id="Coils"/>
    </source>
</evidence>
<comment type="subcellular location">
    <subcellularLocation>
        <location evidence="1">Cell membrane</location>
        <topology evidence="1">Multi-pass membrane protein</topology>
    </subcellularLocation>
</comment>
<dbReference type="eggNOG" id="COG0577">
    <property type="taxonomic scope" value="Bacteria"/>
</dbReference>
<dbReference type="InterPro" id="IPR025857">
    <property type="entry name" value="MacB_PCD"/>
</dbReference>
<keyword evidence="7" id="KW-0175">Coiled coil</keyword>
<evidence type="ECO:0000256" key="2">
    <source>
        <dbReference type="ARBA" id="ARBA00022475"/>
    </source>
</evidence>
<evidence type="ECO:0000313" key="13">
    <source>
        <dbReference type="Proteomes" id="UP000000739"/>
    </source>
</evidence>
<dbReference type="SUPFAM" id="SSF53187">
    <property type="entry name" value="Zn-dependent exopeptidases"/>
    <property type="match status" value="1"/>
</dbReference>
<feature type="transmembrane region" description="Helical" evidence="8">
    <location>
        <begin position="1316"/>
        <end position="1336"/>
    </location>
</feature>
<evidence type="ECO:0000259" key="11">
    <source>
        <dbReference type="Pfam" id="PF12704"/>
    </source>
</evidence>
<evidence type="ECO:0000313" key="12">
    <source>
        <dbReference type="EMBL" id="ACL02290.1"/>
    </source>
</evidence>
<feature type="transmembrane region" description="Helical" evidence="8">
    <location>
        <begin position="932"/>
        <end position="950"/>
    </location>
</feature>
<sequence>MPPMHTNKFYAGLLLLLAFLISLGLPGAGLASLDYDGMRKDTAYLSSLGDRSTGSEGCVQASAYIAERFKALGLEDIESLDFRVPILEHKGSTLSLGADSQPVALNPIYSNAIAPQSFENGVSGPVVYAGKGGLQDLQGKKVAGCIMLMDMESGKNWQNAASLGAKALIYVGDPNTSKIFFQEKFELTPYNFPRFWMTRAEAREVFGDYESAPKGLAAENAELKTSMAWEQVKAQNIYGFIKGTDENLKQELLVVEAFYDSTALVFGKSPGADEAGGIVALLELIRILKENPPPRSVLFVATAGHAQGLAGARELWWSLCTKNKDIKEEKARLEKVIEDGENALESLDAFSDKFPSNREDFMALRDAVSEELKTQVDAISNKLMRLRLADNKDEKKKEINKLAEKRMALRSLLWVPYKDLTDQDRELMHSLIAPAKKSLKYVVKDANKQRKIIKTAREFRKQVGEYKMVSALSLHLSSHGDGAGGFSQGWYYSLKDGVNRTSAYKALDKAMQKAAAKLEKNGVEYPLADTLRPSGLRTWQSWFGDKPALSGEVGALAGYPSASLVTINDSRPMWGTPFDTIDNMDWNTASKQAEMVLGVLEKLAFADELHSGKDPKLGFSTVTGHAKFMRHGELFADQAAPKTTILCFQGPSIIHVMTDAQGDFQLKGMVDKKHSTDKAILEGYRFDENGQAYWAIDKEATGKDAYRVKVLRKSAETDLIMFSCRQTTLFNLLEPRSFWPMTKIQLIDARQEAEPRRFWYSRIDTRTSVLASIFMPPQSRFKLTLSDTVLKKKLVLTNATKGAPEGVGFSVDDQEAILNTEQQAAKDMWALLGPRIDSLESHGIYNDKLRELMDDGTAALDSSKQFLKSKQYARAYESAKKSWALASRVYDDVEKTQKDVLFGVLFYIALFVPFAFCMERLLFSFAGIHRRIIAFMAILAALIFVIYKVHPAFQLAYSPMVVVLAFFIIGLSLVVSLIIFFRFEEEMTLLQKRASHVRAAEMGRWQAFSAAFFLGVSNLRRRRLRTTFTCITLIILTFTIMSFTSIQSLRYSFSRLFMDTAPYNGLLLKNINWRDLPPEARETLRDALAGKGVSAPRVWLEVEDKTRPLHITVRRGEKVFDAAGLVGLASTEPEVTGIGKELVGGRWLDENDSHAVLLPERMAEALDIDPKNPTGVVTLWGEPFDVVGVFSSKVLEERRDLDDEMLTPVYFPGEISAQMSEVEAAALESGEDVKAFQSRYQHVEPNLTIIMPHTTVMAMSGGLKGIAFKPAKGVDVKKTAAKLVDRFKLSIFLGEPNGVFVYHASDTLSYSGVPNIAIPIIIAALIVLNTMIGTVYERKREIGIYTSVGLAPSHVAFLFVAESMAFAVISVVLGYVVAQTAAALFSGTSLWAGLTVNYSSLAGVAAMILVFAVVLISVIYPSRVAARIAIPDVNRSWSLPDAEKNVINVSMPVLIRYDEVRGIGGFIADYFASYQDVSHGIFSTNKMEVEPHCQFMDFNTDAVPILCTDNQCEKRHCLHLKVKAWLAPFDFGIMQRVDIYIAPSEDDPYFLEIRTVLTREAGETNAWKRINKVFVNQLRKQLLVWRSLTPEEKIRYKDILNNAMNSRSADE</sequence>
<feature type="transmembrane region" description="Helical" evidence="8">
    <location>
        <begin position="1356"/>
        <end position="1378"/>
    </location>
</feature>
<feature type="transmembrane region" description="Helical" evidence="8">
    <location>
        <begin position="956"/>
        <end position="981"/>
    </location>
</feature>
<accession>B8FHK2</accession>
<dbReference type="PANTHER" id="PTHR30572">
    <property type="entry name" value="MEMBRANE COMPONENT OF TRANSPORTER-RELATED"/>
    <property type="match status" value="1"/>
</dbReference>
<evidence type="ECO:0000256" key="3">
    <source>
        <dbReference type="ARBA" id="ARBA00022692"/>
    </source>
</evidence>
<dbReference type="InterPro" id="IPR007484">
    <property type="entry name" value="Peptidase_M28"/>
</dbReference>
<feature type="coiled-coil region" evidence="7">
    <location>
        <begin position="369"/>
        <end position="412"/>
    </location>
</feature>
<feature type="transmembrane region" description="Helical" evidence="8">
    <location>
        <begin position="900"/>
        <end position="923"/>
    </location>
</feature>
<protein>
    <submittedName>
        <fullName evidence="12">Uncharacterized protein</fullName>
    </submittedName>
</protein>
<feature type="domain" description="Peptidase M28" evidence="10">
    <location>
        <begin position="236"/>
        <end position="316"/>
    </location>
</feature>
<dbReference type="Gene3D" id="3.50.30.30">
    <property type="match status" value="1"/>
</dbReference>
<dbReference type="SUPFAM" id="SSF52025">
    <property type="entry name" value="PA domain"/>
    <property type="match status" value="1"/>
</dbReference>
<dbReference type="Proteomes" id="UP000000739">
    <property type="component" value="Chromosome"/>
</dbReference>
<feature type="transmembrane region" description="Helical" evidence="8">
    <location>
        <begin position="1026"/>
        <end position="1046"/>
    </location>
</feature>
<evidence type="ECO:0000259" key="10">
    <source>
        <dbReference type="Pfam" id="PF04389"/>
    </source>
</evidence>
<feature type="transmembrane region" description="Helical" evidence="8">
    <location>
        <begin position="1398"/>
        <end position="1420"/>
    </location>
</feature>
<dbReference type="HOGENOM" id="CLU_240525_0_0_7"/>
<proteinExistence type="inferred from homology"/>
<keyword evidence="5 8" id="KW-0472">Membrane</keyword>
<name>B8FHK2_DESAL</name>
<dbReference type="Gene3D" id="3.40.630.10">
    <property type="entry name" value="Zn peptidases"/>
    <property type="match status" value="1"/>
</dbReference>
<evidence type="ECO:0000256" key="1">
    <source>
        <dbReference type="ARBA" id="ARBA00004651"/>
    </source>
</evidence>
<organism evidence="12 13">
    <name type="scientific">Desulfatibacillum aliphaticivorans</name>
    <dbReference type="NCBI Taxonomy" id="218208"/>
    <lineage>
        <taxon>Bacteria</taxon>
        <taxon>Pseudomonadati</taxon>
        <taxon>Thermodesulfobacteriota</taxon>
        <taxon>Desulfobacteria</taxon>
        <taxon>Desulfobacterales</taxon>
        <taxon>Desulfatibacillaceae</taxon>
        <taxon>Desulfatibacillum</taxon>
    </lineage>
</organism>
<evidence type="ECO:0000256" key="4">
    <source>
        <dbReference type="ARBA" id="ARBA00022989"/>
    </source>
</evidence>
<dbReference type="PANTHER" id="PTHR30572:SF4">
    <property type="entry name" value="ABC TRANSPORTER PERMEASE YTRF"/>
    <property type="match status" value="1"/>
</dbReference>
<feature type="domain" description="MacB-like periplasmic core" evidence="11">
    <location>
        <begin position="1029"/>
        <end position="1239"/>
    </location>
</feature>
<dbReference type="eggNOG" id="COG2234">
    <property type="taxonomic scope" value="Bacteria"/>
</dbReference>
<keyword evidence="3 8" id="KW-0812">Transmembrane</keyword>
<dbReference type="Pfam" id="PF12704">
    <property type="entry name" value="MacB_PCD"/>
    <property type="match status" value="1"/>
</dbReference>
<dbReference type="eggNOG" id="COG1340">
    <property type="taxonomic scope" value="Bacteria"/>
</dbReference>
<keyword evidence="13" id="KW-1185">Reference proteome</keyword>
<keyword evidence="2" id="KW-1003">Cell membrane</keyword>
<evidence type="ECO:0000256" key="8">
    <source>
        <dbReference type="SAM" id="Phobius"/>
    </source>
</evidence>
<keyword evidence="4 8" id="KW-1133">Transmembrane helix</keyword>
<comment type="similarity">
    <text evidence="6">Belongs to the ABC-4 integral membrane protein family.</text>
</comment>
<feature type="domain" description="ABC3 transporter permease C-terminal" evidence="9">
    <location>
        <begin position="1319"/>
        <end position="1428"/>
    </location>
</feature>
<dbReference type="InterPro" id="IPR050250">
    <property type="entry name" value="Macrolide_Exporter_MacB"/>
</dbReference>
<dbReference type="InterPro" id="IPR046450">
    <property type="entry name" value="PA_dom_sf"/>
</dbReference>
<evidence type="ECO:0000259" key="9">
    <source>
        <dbReference type="Pfam" id="PF02687"/>
    </source>
</evidence>
<dbReference type="GO" id="GO:0005886">
    <property type="term" value="C:plasma membrane"/>
    <property type="evidence" value="ECO:0007669"/>
    <property type="project" value="UniProtKB-SubCell"/>
</dbReference>
<dbReference type="EMBL" id="CP001322">
    <property type="protein sequence ID" value="ACL02290.1"/>
    <property type="molecule type" value="Genomic_DNA"/>
</dbReference>